<dbReference type="Proteomes" id="UP000054107">
    <property type="component" value="Unassembled WGS sequence"/>
</dbReference>
<dbReference type="InterPro" id="IPR000073">
    <property type="entry name" value="AB_hydrolase_1"/>
</dbReference>
<reference evidence="2 3" key="1">
    <citation type="submission" date="2014-09" db="EMBL/GenBank/DDBJ databases">
        <authorList>
            <person name="Ellenberger Sabrina"/>
        </authorList>
    </citation>
    <scope>NUCLEOTIDE SEQUENCE [LARGE SCALE GENOMIC DNA]</scope>
    <source>
        <strain evidence="2 3">CBS 412.66</strain>
    </source>
</reference>
<evidence type="ECO:0000259" key="1">
    <source>
        <dbReference type="Pfam" id="PF00561"/>
    </source>
</evidence>
<dbReference type="InterPro" id="IPR050228">
    <property type="entry name" value="Carboxylesterase_BioH"/>
</dbReference>
<dbReference type="Gene3D" id="3.40.50.1820">
    <property type="entry name" value="alpha/beta hydrolase"/>
    <property type="match status" value="1"/>
</dbReference>
<dbReference type="InterPro" id="IPR029058">
    <property type="entry name" value="AB_hydrolase_fold"/>
</dbReference>
<organism evidence="2 3">
    <name type="scientific">Parasitella parasitica</name>
    <dbReference type="NCBI Taxonomy" id="35722"/>
    <lineage>
        <taxon>Eukaryota</taxon>
        <taxon>Fungi</taxon>
        <taxon>Fungi incertae sedis</taxon>
        <taxon>Mucoromycota</taxon>
        <taxon>Mucoromycotina</taxon>
        <taxon>Mucoromycetes</taxon>
        <taxon>Mucorales</taxon>
        <taxon>Mucorineae</taxon>
        <taxon>Mucoraceae</taxon>
        <taxon>Parasitella</taxon>
    </lineage>
</organism>
<dbReference type="AlphaFoldDB" id="A0A0B7MZC7"/>
<gene>
    <name evidence="2" type="primary">PARPA_04154.1 scaffold 11792</name>
</gene>
<dbReference type="SUPFAM" id="SSF53474">
    <property type="entry name" value="alpha/beta-Hydrolases"/>
    <property type="match status" value="1"/>
</dbReference>
<proteinExistence type="predicted"/>
<evidence type="ECO:0000313" key="2">
    <source>
        <dbReference type="EMBL" id="CEP10472.1"/>
    </source>
</evidence>
<dbReference type="PANTHER" id="PTHR43194">
    <property type="entry name" value="HYDROLASE ALPHA/BETA FOLD FAMILY"/>
    <property type="match status" value="1"/>
</dbReference>
<dbReference type="PRINTS" id="PR00111">
    <property type="entry name" value="ABHYDROLASE"/>
</dbReference>
<evidence type="ECO:0000313" key="3">
    <source>
        <dbReference type="Proteomes" id="UP000054107"/>
    </source>
</evidence>
<dbReference type="OrthoDB" id="408373at2759"/>
<dbReference type="PANTHER" id="PTHR43194:SF2">
    <property type="entry name" value="PEROXISOMAL MEMBRANE PROTEIN LPX1"/>
    <property type="match status" value="1"/>
</dbReference>
<keyword evidence="3" id="KW-1185">Reference proteome</keyword>
<name>A0A0B7MZC7_9FUNG</name>
<dbReference type="Pfam" id="PF00561">
    <property type="entry name" value="Abhydrolase_1"/>
    <property type="match status" value="1"/>
</dbReference>
<feature type="domain" description="AB hydrolase-1" evidence="1">
    <location>
        <begin position="72"/>
        <end position="316"/>
    </location>
</feature>
<dbReference type="EMBL" id="LN724120">
    <property type="protein sequence ID" value="CEP10472.1"/>
    <property type="molecule type" value="Genomic_DNA"/>
</dbReference>
<accession>A0A0B7MZC7</accession>
<dbReference type="STRING" id="35722.A0A0B7MZC7"/>
<sequence>MGIILTTLRWAGIALLTTVIYTLSKRRQTLDSLIVAPHDVYTPDFYPGGHDVQLPIARMHYWLFGNPQGKKVVLIHGISTGSVVWDRLARYLADQGHYVLVYDTWGRGYSQAPNVTYDESLYTSQLAMLLQKVGWAKCDVVGVSLGGATAVSFNYYYPEMVNKTVLIAPAGIMDSKTDMPLISRIIRLPFVYQVIINQPVFRDFLLKSVQKFANSTKSRLTNYPQETLDQGKKISTVATYQFANHPGFIRAFAGTVVAYPLTGLRNKFKNLGKQDKDVLVVWGDRDTTCPYYPELVKELLPRAQLAIYPEQAHNVLSTRWESVHDTIEKFLTA</sequence>
<protein>
    <recommendedName>
        <fullName evidence="1">AB hydrolase-1 domain-containing protein</fullName>
    </recommendedName>
</protein>